<evidence type="ECO:0008006" key="5">
    <source>
        <dbReference type="Google" id="ProtNLM"/>
    </source>
</evidence>
<reference evidence="3 4" key="1">
    <citation type="submission" date="2021-03" db="EMBL/GenBank/DDBJ databases">
        <title>Sequencing the genomes of 1000 actinobacteria strains.</title>
        <authorList>
            <person name="Klenk H.-P."/>
        </authorList>
    </citation>
    <scope>NUCLEOTIDE SEQUENCE [LARGE SCALE GENOMIC DNA]</scope>
    <source>
        <strain evidence="3 4">DSM 45516</strain>
    </source>
</reference>
<evidence type="ECO:0000256" key="1">
    <source>
        <dbReference type="SAM" id="MobiDB-lite"/>
    </source>
</evidence>
<dbReference type="Proteomes" id="UP001519325">
    <property type="component" value="Unassembled WGS sequence"/>
</dbReference>
<comment type="caution">
    <text evidence="3">The sequence shown here is derived from an EMBL/GenBank/DDBJ whole genome shotgun (WGS) entry which is preliminary data.</text>
</comment>
<evidence type="ECO:0000313" key="4">
    <source>
        <dbReference type="Proteomes" id="UP001519325"/>
    </source>
</evidence>
<name>A0ABS4QPL7_9NOCA</name>
<keyword evidence="4" id="KW-1185">Reference proteome</keyword>
<gene>
    <name evidence="3" type="ORF">BJ987_005944</name>
</gene>
<accession>A0ABS4QPL7</accession>
<dbReference type="RefSeq" id="WP_209896294.1">
    <property type="nucleotide sequence ID" value="NZ_JAGGMR010000001.1"/>
</dbReference>
<sequence length="206" mass="22234">MYKKYSKKILVLSAIVATSTAMAGPADAVIREPAHCGKNNGNVDWTPPASNPDENPAIDELLITINVGGDDIRSNTTVSATVTFTSDFSIAPQTATDTLTTSPHPNDTNFSSRIPLASNGGDSVRPRSIEAVEIFYSSGQPDIFSTPDNWNMDSMSVQYPDRSGVFTHLFSGSGEPWLHRFKANCDDSNGEGGPTWKVDTPIPLRR</sequence>
<keyword evidence="2" id="KW-0732">Signal</keyword>
<feature type="signal peptide" evidence="2">
    <location>
        <begin position="1"/>
        <end position="23"/>
    </location>
</feature>
<organism evidence="3 4">
    <name type="scientific">Nocardia goodfellowii</name>
    <dbReference type="NCBI Taxonomy" id="882446"/>
    <lineage>
        <taxon>Bacteria</taxon>
        <taxon>Bacillati</taxon>
        <taxon>Actinomycetota</taxon>
        <taxon>Actinomycetes</taxon>
        <taxon>Mycobacteriales</taxon>
        <taxon>Nocardiaceae</taxon>
        <taxon>Nocardia</taxon>
    </lineage>
</organism>
<feature type="chain" id="PRO_5047053586" description="PLAT domain-containing protein" evidence="2">
    <location>
        <begin position="24"/>
        <end position="206"/>
    </location>
</feature>
<proteinExistence type="predicted"/>
<dbReference type="EMBL" id="JAGGMR010000001">
    <property type="protein sequence ID" value="MBP2193043.1"/>
    <property type="molecule type" value="Genomic_DNA"/>
</dbReference>
<evidence type="ECO:0000256" key="2">
    <source>
        <dbReference type="SAM" id="SignalP"/>
    </source>
</evidence>
<evidence type="ECO:0000313" key="3">
    <source>
        <dbReference type="EMBL" id="MBP2193043.1"/>
    </source>
</evidence>
<feature type="region of interest" description="Disordered" evidence="1">
    <location>
        <begin position="96"/>
        <end position="123"/>
    </location>
</feature>
<protein>
    <recommendedName>
        <fullName evidence="5">PLAT domain-containing protein</fullName>
    </recommendedName>
</protein>
<feature type="compositionally biased region" description="Polar residues" evidence="1">
    <location>
        <begin position="96"/>
        <end position="112"/>
    </location>
</feature>